<protein>
    <submittedName>
        <fullName evidence="2">Uncharacterized protein</fullName>
    </submittedName>
</protein>
<reference evidence="2" key="1">
    <citation type="submission" date="2023-07" db="EMBL/GenBank/DDBJ databases">
        <authorList>
            <consortium name="AG Swart"/>
            <person name="Singh M."/>
            <person name="Singh A."/>
            <person name="Seah K."/>
            <person name="Emmerich C."/>
        </authorList>
    </citation>
    <scope>NUCLEOTIDE SEQUENCE</scope>
    <source>
        <strain evidence="2">DP1</strain>
    </source>
</reference>
<proteinExistence type="predicted"/>
<keyword evidence="3" id="KW-1185">Reference proteome</keyword>
<name>A0AAD2D3W7_EUPCR</name>
<feature type="compositionally biased region" description="Basic residues" evidence="1">
    <location>
        <begin position="36"/>
        <end position="45"/>
    </location>
</feature>
<feature type="compositionally biased region" description="Low complexity" evidence="1">
    <location>
        <begin position="384"/>
        <end position="397"/>
    </location>
</feature>
<feature type="region of interest" description="Disordered" evidence="1">
    <location>
        <begin position="561"/>
        <end position="595"/>
    </location>
</feature>
<comment type="caution">
    <text evidence="2">The sequence shown here is derived from an EMBL/GenBank/DDBJ whole genome shotgun (WGS) entry which is preliminary data.</text>
</comment>
<feature type="compositionally biased region" description="Basic residues" evidence="1">
    <location>
        <begin position="180"/>
        <end position="193"/>
    </location>
</feature>
<gene>
    <name evidence="2" type="ORF">ECRASSUSDP1_LOCUS21516</name>
</gene>
<evidence type="ECO:0000256" key="1">
    <source>
        <dbReference type="SAM" id="MobiDB-lite"/>
    </source>
</evidence>
<feature type="compositionally biased region" description="Basic and acidic residues" evidence="1">
    <location>
        <begin position="25"/>
        <end position="35"/>
    </location>
</feature>
<feature type="region of interest" description="Disordered" evidence="1">
    <location>
        <begin position="358"/>
        <end position="444"/>
    </location>
</feature>
<dbReference type="AlphaFoldDB" id="A0AAD2D3W7"/>
<accession>A0AAD2D3W7</accession>
<sequence length="638" mass="74003">MKSGFGVISQRYRDKREQILMREIDRRAKKEEEKNSRKRNKKRNKMTQEFLSECFERNQHTTTKNDIMLNIPRHEREGVYTQPGIVIDRGRQEKIKGIREQEQKEREERIKKHDSKAYIHNQKLDLNLLEKTRHHVSEGSAQDLHAKIAKKGIIQVNKMRNKSEIVKKNSKEADQSNSQLHKKPPLATKGHKKAVSFGSHSYFNNNCLIINPKVDASNRQIQLINNFRNDRKILEDMLLMGKKEIKMFKPSQPGIFDFENTISIKKMAQKRQMLIDARKKVFREEFDSFDEDIKKKTPRKISSIPILQPRLNGGSPFCSPEREWISDSEIKPNLGSHLNYIDTSSFLSKYTDPNKTRIELNGHKKANSQLIEPRKPPIDLGNFSDSESNASQENSSSLKKTINKQEKSNSSLEPSKLSKKKAYSTPNSPKKRGKTLLTTTAGNKRHKTFAKIKSLVRNKNQFMTYALHDELQPKPYVYKPSEIRHGETGLEKFSRFGMILNSQEEESHNHNVSKEDSIFSMSDKINPPEKSLNNKLSNFFGENLAEKFRPEKISKIKADKSAKFHKSPDLHPTSPKMSFNPCPNHGSFSTLNPSPSALYFSKTGSKVRPEREKITKERKVREAKYIERDKRMQKLFKE</sequence>
<feature type="compositionally biased region" description="Polar residues" evidence="1">
    <location>
        <begin position="586"/>
        <end position="595"/>
    </location>
</feature>
<feature type="region of interest" description="Disordered" evidence="1">
    <location>
        <begin position="168"/>
        <end position="193"/>
    </location>
</feature>
<dbReference type="Proteomes" id="UP001295684">
    <property type="component" value="Unassembled WGS sequence"/>
</dbReference>
<dbReference type="EMBL" id="CAMPGE010022001">
    <property type="protein sequence ID" value="CAI2380089.1"/>
    <property type="molecule type" value="Genomic_DNA"/>
</dbReference>
<organism evidence="2 3">
    <name type="scientific">Euplotes crassus</name>
    <dbReference type="NCBI Taxonomy" id="5936"/>
    <lineage>
        <taxon>Eukaryota</taxon>
        <taxon>Sar</taxon>
        <taxon>Alveolata</taxon>
        <taxon>Ciliophora</taxon>
        <taxon>Intramacronucleata</taxon>
        <taxon>Spirotrichea</taxon>
        <taxon>Hypotrichia</taxon>
        <taxon>Euplotida</taxon>
        <taxon>Euplotidae</taxon>
        <taxon>Moneuplotes</taxon>
    </lineage>
</organism>
<evidence type="ECO:0000313" key="3">
    <source>
        <dbReference type="Proteomes" id="UP001295684"/>
    </source>
</evidence>
<feature type="region of interest" description="Disordered" evidence="1">
    <location>
        <begin position="25"/>
        <end position="46"/>
    </location>
</feature>
<evidence type="ECO:0000313" key="2">
    <source>
        <dbReference type="EMBL" id="CAI2380089.1"/>
    </source>
</evidence>